<dbReference type="SUPFAM" id="SSF116726">
    <property type="entry name" value="TrkA C-terminal domain-like"/>
    <property type="match status" value="1"/>
</dbReference>
<dbReference type="PANTHER" id="PTHR30445:SF9">
    <property type="match status" value="1"/>
</dbReference>
<keyword evidence="6 8" id="KW-1133">Transmembrane helix</keyword>
<comment type="caution">
    <text evidence="10">The sequence shown here is derived from an EMBL/GenBank/DDBJ whole genome shotgun (WGS) entry which is preliminary data.</text>
</comment>
<comment type="similarity">
    <text evidence="2">Belongs to the AAE transporter (TC 2.A.81) family.</text>
</comment>
<feature type="domain" description="YidE/YbjL duplication" evidence="9">
    <location>
        <begin position="382"/>
        <end position="544"/>
    </location>
</feature>
<evidence type="ECO:0000256" key="4">
    <source>
        <dbReference type="ARBA" id="ARBA00022475"/>
    </source>
</evidence>
<dbReference type="AlphaFoldDB" id="A0A0R1WCJ9"/>
<reference evidence="10 11" key="1">
    <citation type="journal article" date="2015" name="Genome Announc.">
        <title>Expanding the biotechnology potential of lactobacilli through comparative genomics of 213 strains and associated genera.</title>
        <authorList>
            <person name="Sun Z."/>
            <person name="Harris H.M."/>
            <person name="McCann A."/>
            <person name="Guo C."/>
            <person name="Argimon S."/>
            <person name="Zhang W."/>
            <person name="Yang X."/>
            <person name="Jeffery I.B."/>
            <person name="Cooney J.C."/>
            <person name="Kagawa T.F."/>
            <person name="Liu W."/>
            <person name="Song Y."/>
            <person name="Salvetti E."/>
            <person name="Wrobel A."/>
            <person name="Rasinkangas P."/>
            <person name="Parkhill J."/>
            <person name="Rea M.C."/>
            <person name="O'Sullivan O."/>
            <person name="Ritari J."/>
            <person name="Douillard F.P."/>
            <person name="Paul Ross R."/>
            <person name="Yang R."/>
            <person name="Briner A.E."/>
            <person name="Felis G.E."/>
            <person name="de Vos W.M."/>
            <person name="Barrangou R."/>
            <person name="Klaenhammer T.R."/>
            <person name="Caufield P.W."/>
            <person name="Cui Y."/>
            <person name="Zhang H."/>
            <person name="O'Toole P.W."/>
        </authorList>
    </citation>
    <scope>NUCLEOTIDE SEQUENCE [LARGE SCALE GENOMIC DNA]</scope>
    <source>
        <strain evidence="10 11">DSM 4864</strain>
    </source>
</reference>
<keyword evidence="5 8" id="KW-0812">Transmembrane</keyword>
<organism evidence="10 11">
    <name type="scientific">Limosilactobacillus oris DSM 4864</name>
    <dbReference type="NCBI Taxonomy" id="1423779"/>
    <lineage>
        <taxon>Bacteria</taxon>
        <taxon>Bacillati</taxon>
        <taxon>Bacillota</taxon>
        <taxon>Bacilli</taxon>
        <taxon>Lactobacillales</taxon>
        <taxon>Lactobacillaceae</taxon>
        <taxon>Limosilactobacillus</taxon>
    </lineage>
</organism>
<feature type="transmembrane region" description="Helical" evidence="8">
    <location>
        <begin position="62"/>
        <end position="80"/>
    </location>
</feature>
<feature type="transmembrane region" description="Helical" evidence="8">
    <location>
        <begin position="458"/>
        <end position="479"/>
    </location>
</feature>
<dbReference type="Gene3D" id="3.30.70.1450">
    <property type="entry name" value="Regulator of K+ conductance, C-terminal domain"/>
    <property type="match status" value="1"/>
</dbReference>
<evidence type="ECO:0000259" key="9">
    <source>
        <dbReference type="Pfam" id="PF06826"/>
    </source>
</evidence>
<evidence type="ECO:0000313" key="11">
    <source>
        <dbReference type="Proteomes" id="UP000050973"/>
    </source>
</evidence>
<evidence type="ECO:0000256" key="1">
    <source>
        <dbReference type="ARBA" id="ARBA00004651"/>
    </source>
</evidence>
<dbReference type="EMBL" id="AZGE01000014">
    <property type="protein sequence ID" value="KRM15253.1"/>
    <property type="molecule type" value="Genomic_DNA"/>
</dbReference>
<sequence>MLDTIIHFMVNNQTFTLFICVALGFAIGSYKIAGRFNIGATVGTLIVTLIVGQIGAFPRNEMLGTIFFGAFMFSVGYRIGPQLLVSLKLFGIRIIIASLFWMLVAFFVSWGLFVAFKIGPGIAAGVISGSLTQSATVASSLQTIGSLPVSNAVKSTYEAQLPVAYALTYVFGTLGVIVFLRDIAPKICGITIEEQGPLMAWKYHFHAKNPNPTWRRTYRVAADSPLVGKTIVQFNRWTNYHLIALAVFHRGTMTDHLEYEIKPGDLVTVIGYAIHFDRLHGLQGIKEVLTPTNAPKERKFVLGKNFKPVQLAILRQHGVFINIQDPNTGNEQLINQLRPGNVISLTGNTSRTANILHKMGRWHTSAEAINYSLFALGIGGASLLGILGLKLNGIPLQLGNGTAALIMGLVLSSWINRHHDYKSIPETVTTFCQSVGLTIFVGTVGLQSAQAFTSAVKSLGVGVLVVGAIITIAPHLLTLLFGRYVLRMEPLALLGALTGSGTSAASMSEIVQKAGPEGGAYFAAAFTPAFVVGNIGITLLGPIFVALLA</sequence>
<feature type="transmembrane region" description="Helical" evidence="8">
    <location>
        <begin position="427"/>
        <end position="446"/>
    </location>
</feature>
<protein>
    <submittedName>
        <fullName evidence="10">Aspartate-alanine antiporter</fullName>
    </submittedName>
</protein>
<evidence type="ECO:0000256" key="3">
    <source>
        <dbReference type="ARBA" id="ARBA00022448"/>
    </source>
</evidence>
<feature type="domain" description="YidE/YbjL duplication" evidence="9">
    <location>
        <begin position="17"/>
        <end position="181"/>
    </location>
</feature>
<feature type="transmembrane region" description="Helical" evidence="8">
    <location>
        <begin position="394"/>
        <end position="415"/>
    </location>
</feature>
<accession>A0A0R1WCJ9</accession>
<feature type="transmembrane region" description="Helical" evidence="8">
    <location>
        <begin position="163"/>
        <end position="180"/>
    </location>
</feature>
<evidence type="ECO:0000256" key="5">
    <source>
        <dbReference type="ARBA" id="ARBA00022692"/>
    </source>
</evidence>
<comment type="subcellular location">
    <subcellularLocation>
        <location evidence="1">Cell membrane</location>
        <topology evidence="1">Multi-pass membrane protein</topology>
    </subcellularLocation>
</comment>
<evidence type="ECO:0000256" key="8">
    <source>
        <dbReference type="SAM" id="Phobius"/>
    </source>
</evidence>
<dbReference type="PATRIC" id="fig|1423779.3.peg.490"/>
<dbReference type="RefSeq" id="WP_003714782.1">
    <property type="nucleotide sequence ID" value="NZ_AZGE01000014.1"/>
</dbReference>
<dbReference type="GO" id="GO:0005886">
    <property type="term" value="C:plasma membrane"/>
    <property type="evidence" value="ECO:0007669"/>
    <property type="project" value="UniProtKB-SubCell"/>
</dbReference>
<keyword evidence="4" id="KW-1003">Cell membrane</keyword>
<evidence type="ECO:0000256" key="2">
    <source>
        <dbReference type="ARBA" id="ARBA00009854"/>
    </source>
</evidence>
<dbReference type="Proteomes" id="UP000050973">
    <property type="component" value="Unassembled WGS sequence"/>
</dbReference>
<proteinExistence type="inferred from homology"/>
<dbReference type="InterPro" id="IPR050144">
    <property type="entry name" value="AAE_transporter"/>
</dbReference>
<feature type="transmembrane region" description="Helical" evidence="8">
    <location>
        <begin position="92"/>
        <end position="116"/>
    </location>
</feature>
<feature type="transmembrane region" description="Helical" evidence="8">
    <location>
        <begin position="38"/>
        <end position="56"/>
    </location>
</feature>
<dbReference type="InterPro" id="IPR036721">
    <property type="entry name" value="RCK_C_sf"/>
</dbReference>
<dbReference type="PANTHER" id="PTHR30445">
    <property type="entry name" value="K(+)_H(+) ANTIPORTER SUBUNIT KHTT"/>
    <property type="match status" value="1"/>
</dbReference>
<feature type="transmembrane region" description="Helical" evidence="8">
    <location>
        <begin position="368"/>
        <end position="388"/>
    </location>
</feature>
<keyword evidence="3" id="KW-0813">Transport</keyword>
<feature type="transmembrane region" description="Helical" evidence="8">
    <location>
        <begin position="491"/>
        <end position="508"/>
    </location>
</feature>
<feature type="transmembrane region" description="Helical" evidence="8">
    <location>
        <begin position="6"/>
        <end position="26"/>
    </location>
</feature>
<name>A0A0R1WCJ9_9LACO</name>
<evidence type="ECO:0000256" key="6">
    <source>
        <dbReference type="ARBA" id="ARBA00022989"/>
    </source>
</evidence>
<evidence type="ECO:0000256" key="7">
    <source>
        <dbReference type="ARBA" id="ARBA00023136"/>
    </source>
</evidence>
<gene>
    <name evidence="10" type="ORF">FC49_GL000483</name>
</gene>
<dbReference type="Pfam" id="PF06826">
    <property type="entry name" value="Asp-Al_Ex"/>
    <property type="match status" value="2"/>
</dbReference>
<dbReference type="GO" id="GO:0006813">
    <property type="term" value="P:potassium ion transport"/>
    <property type="evidence" value="ECO:0007669"/>
    <property type="project" value="InterPro"/>
</dbReference>
<evidence type="ECO:0000313" key="10">
    <source>
        <dbReference type="EMBL" id="KRM15253.1"/>
    </source>
</evidence>
<feature type="transmembrane region" description="Helical" evidence="8">
    <location>
        <begin position="520"/>
        <end position="548"/>
    </location>
</feature>
<keyword evidence="7 8" id="KW-0472">Membrane</keyword>
<dbReference type="InterPro" id="IPR006512">
    <property type="entry name" value="YidE_YbjL"/>
</dbReference>